<name>A0A923LWX7_9FIRM</name>
<dbReference type="AlphaFoldDB" id="A0A923LWX7"/>
<evidence type="ECO:0000313" key="3">
    <source>
        <dbReference type="Proteomes" id="UP000606499"/>
    </source>
</evidence>
<feature type="domain" description="N-acetyltransferase" evidence="1">
    <location>
        <begin position="13"/>
        <end position="157"/>
    </location>
</feature>
<dbReference type="GO" id="GO:0016747">
    <property type="term" value="F:acyltransferase activity, transferring groups other than amino-acyl groups"/>
    <property type="evidence" value="ECO:0007669"/>
    <property type="project" value="InterPro"/>
</dbReference>
<dbReference type="Pfam" id="PF00583">
    <property type="entry name" value="Acetyltransf_1"/>
    <property type="match status" value="1"/>
</dbReference>
<organism evidence="2 3">
    <name type="scientific">Agathobaculum faecis</name>
    <dbReference type="NCBI Taxonomy" id="2763013"/>
    <lineage>
        <taxon>Bacteria</taxon>
        <taxon>Bacillati</taxon>
        <taxon>Bacillota</taxon>
        <taxon>Clostridia</taxon>
        <taxon>Eubacteriales</taxon>
        <taxon>Butyricicoccaceae</taxon>
        <taxon>Agathobaculum</taxon>
    </lineage>
</organism>
<dbReference type="InterPro" id="IPR016181">
    <property type="entry name" value="Acyl_CoA_acyltransferase"/>
</dbReference>
<dbReference type="EMBL" id="JACOPL010000008">
    <property type="protein sequence ID" value="MBC5725807.1"/>
    <property type="molecule type" value="Genomic_DNA"/>
</dbReference>
<dbReference type="PANTHER" id="PTHR43617">
    <property type="entry name" value="L-AMINO ACID N-ACETYLTRANSFERASE"/>
    <property type="match status" value="1"/>
</dbReference>
<comment type="caution">
    <text evidence="2">The sequence shown here is derived from an EMBL/GenBank/DDBJ whole genome shotgun (WGS) entry which is preliminary data.</text>
</comment>
<keyword evidence="3" id="KW-1185">Reference proteome</keyword>
<dbReference type="InterPro" id="IPR027455">
    <property type="entry name" value="Sper_AcTfrase_N"/>
</dbReference>
<dbReference type="PROSITE" id="PS51186">
    <property type="entry name" value="GNAT"/>
    <property type="match status" value="1"/>
</dbReference>
<reference evidence="2" key="1">
    <citation type="submission" date="2020-08" db="EMBL/GenBank/DDBJ databases">
        <title>Genome public.</title>
        <authorList>
            <person name="Liu C."/>
            <person name="Sun Q."/>
        </authorList>
    </citation>
    <scope>NUCLEOTIDE SEQUENCE</scope>
    <source>
        <strain evidence="2">NSJ-28</strain>
    </source>
</reference>
<evidence type="ECO:0000313" key="2">
    <source>
        <dbReference type="EMBL" id="MBC5725807.1"/>
    </source>
</evidence>
<dbReference type="SUPFAM" id="SSF55729">
    <property type="entry name" value="Acyl-CoA N-acyltransferases (Nat)"/>
    <property type="match status" value="1"/>
</dbReference>
<dbReference type="Proteomes" id="UP000606499">
    <property type="component" value="Unassembled WGS sequence"/>
</dbReference>
<evidence type="ECO:0000259" key="1">
    <source>
        <dbReference type="PROSITE" id="PS51186"/>
    </source>
</evidence>
<dbReference type="InterPro" id="IPR050276">
    <property type="entry name" value="MshD_Acetyltransferase"/>
</dbReference>
<dbReference type="RefSeq" id="WP_107631575.1">
    <property type="nucleotide sequence ID" value="NZ_JACOPL010000008.1"/>
</dbReference>
<accession>A0A923LWX7</accession>
<dbReference type="CDD" id="cd04301">
    <property type="entry name" value="NAT_SF"/>
    <property type="match status" value="1"/>
</dbReference>
<protein>
    <submittedName>
        <fullName evidence="2">GNAT family N-acetyltransferase</fullName>
    </submittedName>
</protein>
<dbReference type="InterPro" id="IPR000182">
    <property type="entry name" value="GNAT_dom"/>
</dbReference>
<dbReference type="Gene3D" id="1.10.287.900">
    <property type="entry name" value="The crystal structure of the spermine/spermidine acetyltransferase from enterococcus faecali"/>
    <property type="match status" value="1"/>
</dbReference>
<sequence>MAFNTHIPLHFELVNKENRKEIEALTVFSEQASFIESVKDCLQEADELELWRPVGIYDGNTLVGFSMYGYFPEPAPGQLWLDRLLIDRKYQGKGYGKQAVLALLSKLYMEYSSNTVYLSVYENNRHAIQLYQQLGFRFNGEYDAKGERIMVYSYEKR</sequence>
<dbReference type="Gene3D" id="3.40.630.30">
    <property type="match status" value="1"/>
</dbReference>
<gene>
    <name evidence="2" type="ORF">H8S45_10115</name>
</gene>
<proteinExistence type="predicted"/>